<evidence type="ECO:0000256" key="1">
    <source>
        <dbReference type="ARBA" id="ARBA00022553"/>
    </source>
</evidence>
<evidence type="ECO:0000313" key="6">
    <source>
        <dbReference type="Proteomes" id="UP000000442"/>
    </source>
</evidence>
<feature type="modified residue" description="4-aspartylphosphate" evidence="3">
    <location>
        <position position="54"/>
    </location>
</feature>
<sequence length="119" mass="13171">MGRITVLLVDDEREFVDTLAERITMRSFDTLVAYSGEQALSMIESTPPRVMVLDLKMPGMGGVDVLERVKAEHTDISVIILTGHGDERDQTLVMDMGASGYFQKPVDLDVLVAKIMSLK</sequence>
<organism evidence="5 6">
    <name type="scientific">Desulforapulum autotrophicum (strain ATCC 43914 / DSM 3382 / VKM B-1955 / HRM2)</name>
    <name type="common">Desulfobacterium autotrophicum</name>
    <dbReference type="NCBI Taxonomy" id="177437"/>
    <lineage>
        <taxon>Bacteria</taxon>
        <taxon>Pseudomonadati</taxon>
        <taxon>Thermodesulfobacteriota</taxon>
        <taxon>Desulfobacteria</taxon>
        <taxon>Desulfobacterales</taxon>
        <taxon>Desulfobacteraceae</taxon>
        <taxon>Desulforapulum</taxon>
    </lineage>
</organism>
<evidence type="ECO:0000259" key="4">
    <source>
        <dbReference type="PROSITE" id="PS50110"/>
    </source>
</evidence>
<dbReference type="SMART" id="SM00448">
    <property type="entry name" value="REC"/>
    <property type="match status" value="1"/>
</dbReference>
<proteinExistence type="predicted"/>
<dbReference type="RefSeq" id="WP_015905830.1">
    <property type="nucleotide sequence ID" value="NC_012108.1"/>
</dbReference>
<protein>
    <submittedName>
        <fullName evidence="5">Two-component system response regulator (Ntr family protein)</fullName>
    </submittedName>
</protein>
<dbReference type="GO" id="GO:0000160">
    <property type="term" value="P:phosphorelay signal transduction system"/>
    <property type="evidence" value="ECO:0007669"/>
    <property type="project" value="UniProtKB-KW"/>
</dbReference>
<name>C0QC79_DESAH</name>
<dbReference type="OrthoDB" id="9788090at2"/>
<dbReference type="KEGG" id="dat:HRM2_40380"/>
<dbReference type="AlphaFoldDB" id="C0QC79"/>
<dbReference type="InterPro" id="IPR001789">
    <property type="entry name" value="Sig_transdc_resp-reg_receiver"/>
</dbReference>
<dbReference type="PANTHER" id="PTHR44591">
    <property type="entry name" value="STRESS RESPONSE REGULATOR PROTEIN 1"/>
    <property type="match status" value="1"/>
</dbReference>
<evidence type="ECO:0000256" key="2">
    <source>
        <dbReference type="ARBA" id="ARBA00023012"/>
    </source>
</evidence>
<feature type="domain" description="Response regulatory" evidence="4">
    <location>
        <begin position="5"/>
        <end position="119"/>
    </location>
</feature>
<dbReference type="InterPro" id="IPR011006">
    <property type="entry name" value="CheY-like_superfamily"/>
</dbReference>
<dbReference type="CDD" id="cd00156">
    <property type="entry name" value="REC"/>
    <property type="match status" value="1"/>
</dbReference>
<dbReference type="HOGENOM" id="CLU_000445_69_8_7"/>
<accession>C0QC79</accession>
<keyword evidence="6" id="KW-1185">Reference proteome</keyword>
<dbReference type="eggNOG" id="COG0745">
    <property type="taxonomic scope" value="Bacteria"/>
</dbReference>
<keyword evidence="1 3" id="KW-0597">Phosphoprotein</keyword>
<dbReference type="SUPFAM" id="SSF52172">
    <property type="entry name" value="CheY-like"/>
    <property type="match status" value="1"/>
</dbReference>
<keyword evidence="2" id="KW-0902">Two-component regulatory system</keyword>
<dbReference type="Gene3D" id="3.40.50.2300">
    <property type="match status" value="1"/>
</dbReference>
<dbReference type="InterPro" id="IPR050595">
    <property type="entry name" value="Bact_response_regulator"/>
</dbReference>
<reference evidence="5 6" key="1">
    <citation type="journal article" date="2009" name="Environ. Microbiol.">
        <title>Genome sequence of Desulfobacterium autotrophicum HRM2, a marine sulfate reducer oxidizing organic carbon completely to carbon dioxide.</title>
        <authorList>
            <person name="Strittmatter A.W."/>
            <person name="Liesegang H."/>
            <person name="Rabus R."/>
            <person name="Decker I."/>
            <person name="Amann J."/>
            <person name="Andres S."/>
            <person name="Henne A."/>
            <person name="Fricke W.F."/>
            <person name="Martinez-Arias R."/>
            <person name="Bartels D."/>
            <person name="Goesmann A."/>
            <person name="Krause L."/>
            <person name="Puehler A."/>
            <person name="Klenk H.P."/>
            <person name="Richter M."/>
            <person name="Schuler M."/>
            <person name="Gloeckner F.O."/>
            <person name="Meyerdierks A."/>
            <person name="Gottschalk G."/>
            <person name="Amann R."/>
        </authorList>
    </citation>
    <scope>NUCLEOTIDE SEQUENCE [LARGE SCALE GENOMIC DNA]</scope>
    <source>
        <strain evidence="6">ATCC 43914 / DSM 3382 / HRM2</strain>
    </source>
</reference>
<evidence type="ECO:0000313" key="5">
    <source>
        <dbReference type="EMBL" id="ACN17096.1"/>
    </source>
</evidence>
<dbReference type="STRING" id="177437.HRM2_40380"/>
<dbReference type="Proteomes" id="UP000000442">
    <property type="component" value="Chromosome"/>
</dbReference>
<dbReference type="Pfam" id="PF00072">
    <property type="entry name" value="Response_reg"/>
    <property type="match status" value="1"/>
</dbReference>
<gene>
    <name evidence="5" type="ordered locus">HRM2_40380</name>
</gene>
<dbReference type="PROSITE" id="PS50110">
    <property type="entry name" value="RESPONSE_REGULATORY"/>
    <property type="match status" value="1"/>
</dbReference>
<evidence type="ECO:0000256" key="3">
    <source>
        <dbReference type="PROSITE-ProRule" id="PRU00169"/>
    </source>
</evidence>
<dbReference type="PANTHER" id="PTHR44591:SF14">
    <property type="entry name" value="PROTEIN PILG"/>
    <property type="match status" value="1"/>
</dbReference>
<dbReference type="EMBL" id="CP001087">
    <property type="protein sequence ID" value="ACN17096.1"/>
    <property type="molecule type" value="Genomic_DNA"/>
</dbReference>